<keyword evidence="6" id="KW-1185">Reference proteome</keyword>
<reference evidence="5 6" key="1">
    <citation type="submission" date="2017-06" db="EMBL/GenBank/DDBJ databases">
        <title>A platform for efficient transgenesis in Macrostomum lignano, a flatworm model organism for stem cell research.</title>
        <authorList>
            <person name="Berezikov E."/>
        </authorList>
    </citation>
    <scope>NUCLEOTIDE SEQUENCE [LARGE SCALE GENOMIC DNA]</scope>
    <source>
        <strain evidence="5">DV1</strain>
        <tissue evidence="5">Whole organism</tissue>
    </source>
</reference>
<dbReference type="AlphaFoldDB" id="A0A267DRI5"/>
<dbReference type="PANTHER" id="PTHR23121:SF9">
    <property type="entry name" value="SODIUM-DEPENDENT GLUCOSE TRANSPORTER 1"/>
    <property type="match status" value="1"/>
</dbReference>
<feature type="transmembrane region" description="Helical" evidence="4">
    <location>
        <begin position="88"/>
        <end position="109"/>
    </location>
</feature>
<evidence type="ECO:0000256" key="3">
    <source>
        <dbReference type="ARBA" id="ARBA00023136"/>
    </source>
</evidence>
<evidence type="ECO:0000313" key="5">
    <source>
        <dbReference type="EMBL" id="PAA51835.1"/>
    </source>
</evidence>
<feature type="transmembrane region" description="Helical" evidence="4">
    <location>
        <begin position="364"/>
        <end position="381"/>
    </location>
</feature>
<feature type="transmembrane region" description="Helical" evidence="4">
    <location>
        <begin position="422"/>
        <end position="441"/>
    </location>
</feature>
<evidence type="ECO:0000256" key="1">
    <source>
        <dbReference type="ARBA" id="ARBA00022692"/>
    </source>
</evidence>
<dbReference type="SUPFAM" id="SSF103473">
    <property type="entry name" value="MFS general substrate transporter"/>
    <property type="match status" value="1"/>
</dbReference>
<feature type="transmembrane region" description="Helical" evidence="4">
    <location>
        <begin position="121"/>
        <end position="140"/>
    </location>
</feature>
<dbReference type="InterPro" id="IPR036259">
    <property type="entry name" value="MFS_trans_sf"/>
</dbReference>
<organism evidence="5 6">
    <name type="scientific">Macrostomum lignano</name>
    <dbReference type="NCBI Taxonomy" id="282301"/>
    <lineage>
        <taxon>Eukaryota</taxon>
        <taxon>Metazoa</taxon>
        <taxon>Spiralia</taxon>
        <taxon>Lophotrochozoa</taxon>
        <taxon>Platyhelminthes</taxon>
        <taxon>Rhabditophora</taxon>
        <taxon>Macrostomorpha</taxon>
        <taxon>Macrostomida</taxon>
        <taxon>Macrostomidae</taxon>
        <taxon>Macrostomum</taxon>
    </lineage>
</organism>
<dbReference type="EMBL" id="NIVC01003347">
    <property type="protein sequence ID" value="PAA51835.1"/>
    <property type="molecule type" value="Genomic_DNA"/>
</dbReference>
<evidence type="ECO:0000256" key="2">
    <source>
        <dbReference type="ARBA" id="ARBA00022989"/>
    </source>
</evidence>
<gene>
    <name evidence="5" type="ORF">BOX15_Mlig012246g2</name>
</gene>
<keyword evidence="1 4" id="KW-0812">Transmembrane</keyword>
<evidence type="ECO:0000313" key="6">
    <source>
        <dbReference type="Proteomes" id="UP000215902"/>
    </source>
</evidence>
<feature type="transmembrane region" description="Helical" evidence="4">
    <location>
        <begin position="189"/>
        <end position="208"/>
    </location>
</feature>
<feature type="transmembrane region" description="Helical" evidence="4">
    <location>
        <begin position="387"/>
        <end position="410"/>
    </location>
</feature>
<dbReference type="PANTHER" id="PTHR23121">
    <property type="entry name" value="SODIUM-DEPENDENT GLUCOSE TRANSPORTER 1"/>
    <property type="match status" value="1"/>
</dbReference>
<feature type="transmembrane region" description="Helical" evidence="4">
    <location>
        <begin position="146"/>
        <end position="168"/>
    </location>
</feature>
<sequence length="498" mass="52305">IELSRSTFVMPASVNEPDSANITEAFTEPEDALANVEPRVECSYSVPSNPPTRGLVRVIKTLSLFANFFFLLAACAQTSAALVDLASLYSVSLAAISVFQSVNCVAYISGTWIGGLLCTRVNVFGLLTAFSALLMAGLAVCSFMPNVLLFFGVSGLGAVAGGAIDSIANSHYLTMWEGHRIRDSLMQGLHAAWSAGAMGLGAVLKSFLDPNLTSTKANASQLLSDDAQLPPYSGHVQFAYILFASLGAIPLCSHIGLLVWDRCGPTAGPRPADASASKDGKGGGRPRRLLAGRPALIMVAFAVSVRVFDVEAFVSSFLSSYLFYGLNWSTPDASAAFSVFFAGQFVGRLLSVIVSAFVRPLHILLANGCLIVLAGIVLGLFGGTEGIAYITSFVMGVGNSSSFPSVFLWLSEFLPITGPVSASLFLGDLVSLLSPAFGYVIETKWPEFFVCFTSGSGALSLCCLAAGHRVGLRLLAAATEADSGELRELDDAILPIQA</sequence>
<comment type="caution">
    <text evidence="5">The sequence shown here is derived from an EMBL/GenBank/DDBJ whole genome shotgun (WGS) entry which is preliminary data.</text>
</comment>
<proteinExistence type="predicted"/>
<feature type="transmembrane region" description="Helical" evidence="4">
    <location>
        <begin position="238"/>
        <end position="260"/>
    </location>
</feature>
<protein>
    <recommendedName>
        <fullName evidence="7">Major facilitator superfamily (MFS) profile domain-containing protein</fullName>
    </recommendedName>
</protein>
<keyword evidence="2 4" id="KW-1133">Transmembrane helix</keyword>
<feature type="transmembrane region" description="Helical" evidence="4">
    <location>
        <begin position="295"/>
        <end position="323"/>
    </location>
</feature>
<dbReference type="STRING" id="282301.A0A267DRI5"/>
<dbReference type="Proteomes" id="UP000215902">
    <property type="component" value="Unassembled WGS sequence"/>
</dbReference>
<feature type="transmembrane region" description="Helical" evidence="4">
    <location>
        <begin position="335"/>
        <end position="357"/>
    </location>
</feature>
<feature type="transmembrane region" description="Helical" evidence="4">
    <location>
        <begin position="62"/>
        <end position="82"/>
    </location>
</feature>
<evidence type="ECO:0008006" key="7">
    <source>
        <dbReference type="Google" id="ProtNLM"/>
    </source>
</evidence>
<feature type="transmembrane region" description="Helical" evidence="4">
    <location>
        <begin position="447"/>
        <end position="467"/>
    </location>
</feature>
<evidence type="ECO:0000256" key="4">
    <source>
        <dbReference type="SAM" id="Phobius"/>
    </source>
</evidence>
<feature type="non-terminal residue" evidence="5">
    <location>
        <position position="1"/>
    </location>
</feature>
<name>A0A267DRI5_9PLAT</name>
<keyword evidence="3 4" id="KW-0472">Membrane</keyword>
<dbReference type="OrthoDB" id="9626824at2759"/>
<dbReference type="Gene3D" id="1.20.1250.20">
    <property type="entry name" value="MFS general substrate transporter like domains"/>
    <property type="match status" value="1"/>
</dbReference>
<accession>A0A267DRI5</accession>